<proteinExistence type="predicted"/>
<evidence type="ECO:0008006" key="4">
    <source>
        <dbReference type="Google" id="ProtNLM"/>
    </source>
</evidence>
<comment type="caution">
    <text evidence="2">The sequence shown here is derived from an EMBL/GenBank/DDBJ whole genome shotgun (WGS) entry which is preliminary data.</text>
</comment>
<feature type="signal peptide" evidence="1">
    <location>
        <begin position="1"/>
        <end position="22"/>
    </location>
</feature>
<name>A0A2M9C1P7_9FLAO</name>
<dbReference type="PROSITE" id="PS51257">
    <property type="entry name" value="PROKAR_LIPOPROTEIN"/>
    <property type="match status" value="1"/>
</dbReference>
<dbReference type="OrthoDB" id="750023at2"/>
<protein>
    <recommendedName>
        <fullName evidence="4">GLPGLI family protein</fullName>
    </recommendedName>
</protein>
<dbReference type="Proteomes" id="UP000228740">
    <property type="component" value="Unassembled WGS sequence"/>
</dbReference>
<reference evidence="2 3" key="1">
    <citation type="submission" date="2017-11" db="EMBL/GenBank/DDBJ databases">
        <title>Genomic Encyclopedia of Archaeal and Bacterial Type Strains, Phase II (KMG-II): From Individual Species to Whole Genera.</title>
        <authorList>
            <person name="Goeker M."/>
        </authorList>
    </citation>
    <scope>NUCLEOTIDE SEQUENCE [LARGE SCALE GENOMIC DNA]</scope>
    <source>
        <strain evidence="2 3">DSM 27617</strain>
    </source>
</reference>
<organism evidence="2 3">
    <name type="scientific">Chryseobacterium geocarposphaerae</name>
    <dbReference type="NCBI Taxonomy" id="1416776"/>
    <lineage>
        <taxon>Bacteria</taxon>
        <taxon>Pseudomonadati</taxon>
        <taxon>Bacteroidota</taxon>
        <taxon>Flavobacteriia</taxon>
        <taxon>Flavobacteriales</taxon>
        <taxon>Weeksellaceae</taxon>
        <taxon>Chryseobacterium group</taxon>
        <taxon>Chryseobacterium</taxon>
    </lineage>
</organism>
<gene>
    <name evidence="2" type="ORF">CLV73_2667</name>
</gene>
<feature type="chain" id="PRO_5014999973" description="GLPGLI family protein" evidence="1">
    <location>
        <begin position="23"/>
        <end position="317"/>
    </location>
</feature>
<sequence>MNTRTTCILTILLISSCKILQAQSKPADSIILPPLHYTNTFYQLKEDVENFQSISIDIEVKNYIPKNYYFYIAPLNLEFNEIPIYSGLQTKGDGIDFKTNQQENSIPFNGIFSRWNERNKNALKTTGYYISSDTEGDFISVRNPIGWNKGNYRITIKKDGYVPGTSIQNVDIDKTYFSWGKYEHTWLTMTVEDLKSHTITTIGSLAFPGKKIRMNKNILSFLEQYRYTIDFAEKPRFKEDSDYLYYKDIPYIKIIQKNILINGNPVTFEKVKTLHNNTVHSEQETIKKTFPILSTDQFTAKNNELILETGILNPNKK</sequence>
<dbReference type="RefSeq" id="WP_100377329.1">
    <property type="nucleotide sequence ID" value="NZ_PGFD01000002.1"/>
</dbReference>
<evidence type="ECO:0000256" key="1">
    <source>
        <dbReference type="SAM" id="SignalP"/>
    </source>
</evidence>
<evidence type="ECO:0000313" key="2">
    <source>
        <dbReference type="EMBL" id="PJJ64308.1"/>
    </source>
</evidence>
<evidence type="ECO:0000313" key="3">
    <source>
        <dbReference type="Proteomes" id="UP000228740"/>
    </source>
</evidence>
<keyword evidence="3" id="KW-1185">Reference proteome</keyword>
<accession>A0A2M9C1P7</accession>
<dbReference type="EMBL" id="PGFD01000002">
    <property type="protein sequence ID" value="PJJ64308.1"/>
    <property type="molecule type" value="Genomic_DNA"/>
</dbReference>
<dbReference type="AlphaFoldDB" id="A0A2M9C1P7"/>
<keyword evidence="1" id="KW-0732">Signal</keyword>